<evidence type="ECO:0000313" key="3">
    <source>
        <dbReference type="Proteomes" id="UP000070311"/>
    </source>
</evidence>
<keyword evidence="3" id="KW-1185">Reference proteome</keyword>
<feature type="region of interest" description="Disordered" evidence="1">
    <location>
        <begin position="1"/>
        <end position="132"/>
    </location>
</feature>
<feature type="compositionally biased region" description="Basic and acidic residues" evidence="1">
    <location>
        <begin position="104"/>
        <end position="113"/>
    </location>
</feature>
<sequence>MIRGSDFALRSPATLGADLQGAPTDQIQGEIEPQRPTNGRPEEQGVAAERIDQGVGQRQRQGHQSEPSVTEKAENCYGRCTDHDHEEGGMGIHPVKSEEDIDVGEQRDCRQDEGYFWLDPDPQRGGQDHGKM</sequence>
<gene>
    <name evidence="2" type="ORF">AKJ50_00265</name>
</gene>
<accession>A0A133VGT7</accession>
<feature type="compositionally biased region" description="Basic and acidic residues" evidence="1">
    <location>
        <begin position="69"/>
        <end position="88"/>
    </location>
</feature>
<evidence type="ECO:0000313" key="2">
    <source>
        <dbReference type="EMBL" id="KXB05647.1"/>
    </source>
</evidence>
<dbReference type="AlphaFoldDB" id="A0A133VGT7"/>
<organism evidence="2 3">
    <name type="scientific">candidate division MSBL1 archaeon SCGC-AAA382A13</name>
    <dbReference type="NCBI Taxonomy" id="1698279"/>
    <lineage>
        <taxon>Archaea</taxon>
        <taxon>Methanobacteriati</taxon>
        <taxon>Methanobacteriota</taxon>
        <taxon>candidate division MSBL1</taxon>
    </lineage>
</organism>
<feature type="compositionally biased region" description="Low complexity" evidence="1">
    <location>
        <begin position="53"/>
        <end position="64"/>
    </location>
</feature>
<protein>
    <submittedName>
        <fullName evidence="2">Uncharacterized protein</fullName>
    </submittedName>
</protein>
<dbReference type="Proteomes" id="UP000070311">
    <property type="component" value="Unassembled WGS sequence"/>
</dbReference>
<comment type="caution">
    <text evidence="2">The sequence shown here is derived from an EMBL/GenBank/DDBJ whole genome shotgun (WGS) entry which is preliminary data.</text>
</comment>
<name>A0A133VGT7_9EURY</name>
<evidence type="ECO:0000256" key="1">
    <source>
        <dbReference type="SAM" id="MobiDB-lite"/>
    </source>
</evidence>
<dbReference type="EMBL" id="LHYD01000003">
    <property type="protein sequence ID" value="KXB05647.1"/>
    <property type="molecule type" value="Genomic_DNA"/>
</dbReference>
<proteinExistence type="predicted"/>
<reference evidence="2 3" key="1">
    <citation type="journal article" date="2016" name="Sci. Rep.">
        <title>Metabolic traits of an uncultured archaeal lineage -MSBL1- from brine pools of the Red Sea.</title>
        <authorList>
            <person name="Mwirichia R."/>
            <person name="Alam I."/>
            <person name="Rashid M."/>
            <person name="Vinu M."/>
            <person name="Ba-Alawi W."/>
            <person name="Anthony Kamau A."/>
            <person name="Kamanda Ngugi D."/>
            <person name="Goker M."/>
            <person name="Klenk H.P."/>
            <person name="Bajic V."/>
            <person name="Stingl U."/>
        </authorList>
    </citation>
    <scope>NUCLEOTIDE SEQUENCE [LARGE SCALE GENOMIC DNA]</scope>
    <source>
        <strain evidence="2">SCGC-AAA382A13</strain>
    </source>
</reference>